<dbReference type="InterPro" id="IPR036526">
    <property type="entry name" value="C-N_Hydrolase_sf"/>
</dbReference>
<dbReference type="AlphaFoldDB" id="A0A4R2GUT7"/>
<evidence type="ECO:0000313" key="6">
    <source>
        <dbReference type="Proteomes" id="UP000294881"/>
    </source>
</evidence>
<proteinExistence type="inferred from homology"/>
<protein>
    <submittedName>
        <fullName evidence="5">Putative amidohydrolase</fullName>
    </submittedName>
</protein>
<reference evidence="5 6" key="1">
    <citation type="submission" date="2019-03" db="EMBL/GenBank/DDBJ databases">
        <title>Genomic Encyclopedia of Type Strains, Phase IV (KMG-IV): sequencing the most valuable type-strain genomes for metagenomic binning, comparative biology and taxonomic classification.</title>
        <authorList>
            <person name="Goeker M."/>
        </authorList>
    </citation>
    <scope>NUCLEOTIDE SEQUENCE [LARGE SCALE GENOMIC DNA]</scope>
    <source>
        <strain evidence="5 6">DSM 22958</strain>
    </source>
</reference>
<evidence type="ECO:0000256" key="2">
    <source>
        <dbReference type="ARBA" id="ARBA00022801"/>
    </source>
</evidence>
<dbReference type="GO" id="GO:0016811">
    <property type="term" value="F:hydrolase activity, acting on carbon-nitrogen (but not peptide) bonds, in linear amides"/>
    <property type="evidence" value="ECO:0007669"/>
    <property type="project" value="InterPro"/>
</dbReference>
<gene>
    <name evidence="5" type="ORF">EV666_10367</name>
</gene>
<dbReference type="PROSITE" id="PS50263">
    <property type="entry name" value="CN_HYDROLASE"/>
    <property type="match status" value="1"/>
</dbReference>
<dbReference type="InterPro" id="IPR045254">
    <property type="entry name" value="Nit1/2_C-N_Hydrolase"/>
</dbReference>
<dbReference type="Pfam" id="PF00795">
    <property type="entry name" value="CN_hydrolase"/>
    <property type="match status" value="1"/>
</dbReference>
<dbReference type="SUPFAM" id="SSF56317">
    <property type="entry name" value="Carbon-nitrogen hydrolase"/>
    <property type="match status" value="1"/>
</dbReference>
<dbReference type="PANTHER" id="PTHR23088">
    <property type="entry name" value="NITRILASE-RELATED"/>
    <property type="match status" value="1"/>
</dbReference>
<dbReference type="OrthoDB" id="9811121at2"/>
<feature type="region of interest" description="Disordered" evidence="3">
    <location>
        <begin position="1"/>
        <end position="37"/>
    </location>
</feature>
<dbReference type="PROSITE" id="PS01227">
    <property type="entry name" value="UPF0012"/>
    <property type="match status" value="1"/>
</dbReference>
<organism evidence="5 6">
    <name type="scientific">Camelimonas lactis</name>
    <dbReference type="NCBI Taxonomy" id="659006"/>
    <lineage>
        <taxon>Bacteria</taxon>
        <taxon>Pseudomonadati</taxon>
        <taxon>Pseudomonadota</taxon>
        <taxon>Alphaproteobacteria</taxon>
        <taxon>Hyphomicrobiales</taxon>
        <taxon>Chelatococcaceae</taxon>
        <taxon>Camelimonas</taxon>
    </lineage>
</organism>
<feature type="domain" description="CN hydrolase" evidence="4">
    <location>
        <begin position="38"/>
        <end position="284"/>
    </location>
</feature>
<accession>A0A4R2GUT7</accession>
<name>A0A4R2GUT7_9HYPH</name>
<dbReference type="Proteomes" id="UP000294881">
    <property type="component" value="Unassembled WGS sequence"/>
</dbReference>
<evidence type="ECO:0000256" key="3">
    <source>
        <dbReference type="SAM" id="MobiDB-lite"/>
    </source>
</evidence>
<dbReference type="InterPro" id="IPR001110">
    <property type="entry name" value="UPF0012_CS"/>
</dbReference>
<dbReference type="InterPro" id="IPR003010">
    <property type="entry name" value="C-N_Hydrolase"/>
</dbReference>
<dbReference type="PANTHER" id="PTHR23088:SF27">
    <property type="entry name" value="DEAMINATED GLUTATHIONE AMIDASE"/>
    <property type="match status" value="1"/>
</dbReference>
<dbReference type="EMBL" id="SLWL01000003">
    <property type="protein sequence ID" value="TCO14560.1"/>
    <property type="molecule type" value="Genomic_DNA"/>
</dbReference>
<dbReference type="Gene3D" id="3.60.110.10">
    <property type="entry name" value="Carbon-nitrogen hydrolase"/>
    <property type="match status" value="1"/>
</dbReference>
<evidence type="ECO:0000313" key="5">
    <source>
        <dbReference type="EMBL" id="TCO14560.1"/>
    </source>
</evidence>
<feature type="compositionally biased region" description="Low complexity" evidence="3">
    <location>
        <begin position="1"/>
        <end position="20"/>
    </location>
</feature>
<dbReference type="CDD" id="cd07572">
    <property type="entry name" value="nit"/>
    <property type="match status" value="1"/>
</dbReference>
<keyword evidence="2 5" id="KW-0378">Hydrolase</keyword>
<keyword evidence="6" id="KW-1185">Reference proteome</keyword>
<evidence type="ECO:0000256" key="1">
    <source>
        <dbReference type="ARBA" id="ARBA00010613"/>
    </source>
</evidence>
<evidence type="ECO:0000259" key="4">
    <source>
        <dbReference type="PROSITE" id="PS50263"/>
    </source>
</evidence>
<sequence>MTEEAGVAAAAGQQDAPSPATGATRGSGHGATPPTTPLTVACVQMRSSRDPAENRETAIRLIGEAADAGAAYIQTPEMTGLVERSRAGLMENIHSQDEDPLIPAVQDLARRRGVTVHIGSLALRAGDKVANRAIIIGASGDILATYDKIHLFDVDLPNGESWRESGAYTGGDVAPVVRTPVGRVGVTICYDLRFPYLYRALAEAGADILTAPACFTRQTGEAHWQVLQRARAIENGAFVISAAQGGRHADGRETYGHSIIVDPWGVVLAEAGEAPGVILASIDLAAVAAARQRIPALRHTRPFSVRRVG</sequence>
<comment type="similarity">
    <text evidence="1">Belongs to the carbon-nitrogen hydrolase superfamily. NIT1/NIT2 family.</text>
</comment>
<comment type="caution">
    <text evidence="5">The sequence shown here is derived from an EMBL/GenBank/DDBJ whole genome shotgun (WGS) entry which is preliminary data.</text>
</comment>